<feature type="compositionally biased region" description="Polar residues" evidence="4">
    <location>
        <begin position="398"/>
        <end position="408"/>
    </location>
</feature>
<dbReference type="OrthoDB" id="1922221at2759"/>
<dbReference type="STRING" id="93759.A0A1R3H5C8"/>
<dbReference type="AlphaFoldDB" id="A0A1R3H5C8"/>
<evidence type="ECO:0000256" key="4">
    <source>
        <dbReference type="SAM" id="MobiDB-lite"/>
    </source>
</evidence>
<comment type="similarity">
    <text evidence="1 3">Belongs to the EXO70 family.</text>
</comment>
<evidence type="ECO:0000259" key="5">
    <source>
        <dbReference type="Pfam" id="PF03081"/>
    </source>
</evidence>
<comment type="function">
    <text evidence="3">Component of the exocyst complex.</text>
</comment>
<feature type="domain" description="Exocyst complex subunit Exo70 C-terminal" evidence="5">
    <location>
        <begin position="258"/>
        <end position="393"/>
    </location>
</feature>
<dbReference type="Gene3D" id="1.20.1280.170">
    <property type="entry name" value="Exocyst complex component Exo70"/>
    <property type="match status" value="1"/>
</dbReference>
<organism evidence="6 7">
    <name type="scientific">Corchorus olitorius</name>
    <dbReference type="NCBI Taxonomy" id="93759"/>
    <lineage>
        <taxon>Eukaryota</taxon>
        <taxon>Viridiplantae</taxon>
        <taxon>Streptophyta</taxon>
        <taxon>Embryophyta</taxon>
        <taxon>Tracheophyta</taxon>
        <taxon>Spermatophyta</taxon>
        <taxon>Magnoliopsida</taxon>
        <taxon>eudicotyledons</taxon>
        <taxon>Gunneridae</taxon>
        <taxon>Pentapetalae</taxon>
        <taxon>rosids</taxon>
        <taxon>malvids</taxon>
        <taxon>Malvales</taxon>
        <taxon>Malvaceae</taxon>
        <taxon>Grewioideae</taxon>
        <taxon>Apeibeae</taxon>
        <taxon>Corchorus</taxon>
    </lineage>
</organism>
<dbReference type="GO" id="GO:0006887">
    <property type="term" value="P:exocytosis"/>
    <property type="evidence" value="ECO:0007669"/>
    <property type="project" value="UniProtKB-KW"/>
</dbReference>
<dbReference type="InterPro" id="IPR046364">
    <property type="entry name" value="Exo70_C"/>
</dbReference>
<keyword evidence="7" id="KW-1185">Reference proteome</keyword>
<name>A0A1R3H5C8_9ROSI</name>
<accession>A0A1R3H5C8</accession>
<proteinExistence type="inferred from homology"/>
<dbReference type="PANTHER" id="PTHR12542">
    <property type="entry name" value="EXOCYST COMPLEX PROTEIN EXO70"/>
    <property type="match status" value="1"/>
</dbReference>
<evidence type="ECO:0000256" key="2">
    <source>
        <dbReference type="ARBA" id="ARBA00022448"/>
    </source>
</evidence>
<dbReference type="GO" id="GO:0015031">
    <property type="term" value="P:protein transport"/>
    <property type="evidence" value="ECO:0007669"/>
    <property type="project" value="UniProtKB-KW"/>
</dbReference>
<dbReference type="GO" id="GO:0005546">
    <property type="term" value="F:phosphatidylinositol-4,5-bisphosphate binding"/>
    <property type="evidence" value="ECO:0007669"/>
    <property type="project" value="InterPro"/>
</dbReference>
<evidence type="ECO:0000313" key="6">
    <source>
        <dbReference type="EMBL" id="OMO65529.1"/>
    </source>
</evidence>
<reference evidence="7" key="1">
    <citation type="submission" date="2013-09" db="EMBL/GenBank/DDBJ databases">
        <title>Corchorus olitorius genome sequencing.</title>
        <authorList>
            <person name="Alam M."/>
            <person name="Haque M.S."/>
            <person name="Islam M.S."/>
            <person name="Emdad E.M."/>
            <person name="Islam M.M."/>
            <person name="Ahmed B."/>
            <person name="Halim A."/>
            <person name="Hossen Q.M.M."/>
            <person name="Hossain M.Z."/>
            <person name="Ahmed R."/>
            <person name="Khan M.M."/>
            <person name="Islam R."/>
            <person name="Rashid M.M."/>
            <person name="Khan S.A."/>
            <person name="Rahman M.S."/>
            <person name="Alam M."/>
            <person name="Yahiya A.S."/>
            <person name="Khan M.S."/>
            <person name="Azam M.S."/>
            <person name="Haque T."/>
            <person name="Lashkar M.Z.H."/>
            <person name="Akhand A.I."/>
            <person name="Morshed G."/>
            <person name="Roy S."/>
            <person name="Uddin K.S."/>
            <person name="Rabeya T."/>
            <person name="Hossain A.S."/>
            <person name="Chowdhury A."/>
            <person name="Snigdha A.R."/>
            <person name="Mortoza M.S."/>
            <person name="Matin S.A."/>
            <person name="Hoque S.M.E."/>
            <person name="Islam M.K."/>
            <person name="Roy D.K."/>
            <person name="Haider R."/>
            <person name="Moosa M.M."/>
            <person name="Elias S.M."/>
            <person name="Hasan A.M."/>
            <person name="Jahan S."/>
            <person name="Shafiuddin M."/>
            <person name="Mahmood N."/>
            <person name="Shommy N.S."/>
        </authorList>
    </citation>
    <scope>NUCLEOTIDE SEQUENCE [LARGE SCALE GENOMIC DNA]</scope>
    <source>
        <strain evidence="7">cv. O-4</strain>
    </source>
</reference>
<dbReference type="InterPro" id="IPR004140">
    <property type="entry name" value="Exo70"/>
</dbReference>
<keyword evidence="3" id="KW-0268">Exocytosis</keyword>
<dbReference type="Pfam" id="PF03081">
    <property type="entry name" value="Exo70_C"/>
    <property type="match status" value="1"/>
</dbReference>
<dbReference type="EMBL" id="AWUE01020828">
    <property type="protein sequence ID" value="OMO65529.1"/>
    <property type="molecule type" value="Genomic_DNA"/>
</dbReference>
<dbReference type="Proteomes" id="UP000187203">
    <property type="component" value="Unassembled WGS sequence"/>
</dbReference>
<keyword evidence="2 3" id="KW-0813">Transport</keyword>
<comment type="caution">
    <text evidence="6">The sequence shown here is derived from an EMBL/GenBank/DDBJ whole genome shotgun (WGS) entry which is preliminary data.</text>
</comment>
<dbReference type="SUPFAM" id="SSF74788">
    <property type="entry name" value="Cullin repeat-like"/>
    <property type="match status" value="1"/>
</dbReference>
<keyword evidence="3" id="KW-0653">Protein transport</keyword>
<gene>
    <name evidence="6" type="ORF">COLO4_31200</name>
</gene>
<dbReference type="PANTHER" id="PTHR12542:SF95">
    <property type="entry name" value="EXOCYST SUBUNIT EXO70 FAMILY PROTEIN"/>
    <property type="match status" value="1"/>
</dbReference>
<dbReference type="GO" id="GO:0000145">
    <property type="term" value="C:exocyst"/>
    <property type="evidence" value="ECO:0007669"/>
    <property type="project" value="InterPro"/>
</dbReference>
<protein>
    <recommendedName>
        <fullName evidence="3">Exocyst subunit Exo70 family protein</fullName>
    </recommendedName>
</protein>
<feature type="region of interest" description="Disordered" evidence="4">
    <location>
        <begin position="381"/>
        <end position="408"/>
    </location>
</feature>
<dbReference type="InterPro" id="IPR016159">
    <property type="entry name" value="Cullin_repeat-like_dom_sf"/>
</dbReference>
<evidence type="ECO:0000256" key="1">
    <source>
        <dbReference type="ARBA" id="ARBA00006756"/>
    </source>
</evidence>
<evidence type="ECO:0000313" key="7">
    <source>
        <dbReference type="Proteomes" id="UP000187203"/>
    </source>
</evidence>
<sequence length="408" mass="45732">MAEVESFDNLLASRNLLKTSLENSRALALALNKTGPKLLEIDKKLLSLETAFRPSPSKNCTFAAIRDHVSLALGPAVAVLKILNSIRELEKELLSSSGLSSDLSTIRQLEEALKFLTGNCNLAIQWLQGVMEFLEENSVVKHKYIFNVKRSLSILQELKATGEGEHACLHEAFHKLEISFKQILTEEQACDAGLILQKLQAIVERLNASNRLKNCMSIFVEVRSLSARKRLQALDLDYLEKSIMEFDDLQEMESCIDEWSKHMEFIVKNVLENEHRLCKEVFGSVGSSVWMGCYAKIASQSGILSLLQFAMSIADSTKCPNKLLNLLQIFAVLENLRMDFNKLFKGEACIEIKTLTTDLVTKVVNGASDIFWELPIHVEKERQSSPPKDGGIPWLPHGSQSSSFVRFA</sequence>
<evidence type="ECO:0000256" key="3">
    <source>
        <dbReference type="RuleBase" id="RU365026"/>
    </source>
</evidence>